<dbReference type="PANTHER" id="PTHR10627">
    <property type="entry name" value="SCP160"/>
    <property type="match status" value="1"/>
</dbReference>
<sequence length="218" mass="24314">MRQWVNSNRTCPSTNSLTDVCLGIGDLRLKLMQKSTLGKLQNNNLKKNAEFWDRLSNRIVHSSTSGVLSPERDVKELQRRSIFRAFDDGKSNPYMRNDNHSSTRSVSSASFLAKSVVPAAPAKPVAPVVSQFPQASPIARRVPYRGDVLPTVESLLKSLGLEKYIVSFKHEEVDMRALSQMGDGDLKELGIPKGLRKKILQALSARRRLDLDKLQLAS</sequence>
<dbReference type="InterPro" id="IPR013761">
    <property type="entry name" value="SAM/pointed_sf"/>
</dbReference>
<reference evidence="3" key="1">
    <citation type="submission" date="2023-05" db="EMBL/GenBank/DDBJ databases">
        <title>Nepenthes gracilis genome sequencing.</title>
        <authorList>
            <person name="Fukushima K."/>
        </authorList>
    </citation>
    <scope>NUCLEOTIDE SEQUENCE</scope>
    <source>
        <strain evidence="3">SING2019-196</strain>
    </source>
</reference>
<evidence type="ECO:0000313" key="3">
    <source>
        <dbReference type="EMBL" id="GMH15356.1"/>
    </source>
</evidence>
<dbReference type="PANTHER" id="PTHR10627:SF75">
    <property type="entry name" value="OS04G0465000 PROTEIN"/>
    <property type="match status" value="1"/>
</dbReference>
<comment type="caution">
    <text evidence="3">The sequence shown here is derived from an EMBL/GenBank/DDBJ whole genome shotgun (WGS) entry which is preliminary data.</text>
</comment>
<organism evidence="3 4">
    <name type="scientific">Nepenthes gracilis</name>
    <name type="common">Slender pitcher plant</name>
    <dbReference type="NCBI Taxonomy" id="150966"/>
    <lineage>
        <taxon>Eukaryota</taxon>
        <taxon>Viridiplantae</taxon>
        <taxon>Streptophyta</taxon>
        <taxon>Embryophyta</taxon>
        <taxon>Tracheophyta</taxon>
        <taxon>Spermatophyta</taxon>
        <taxon>Magnoliopsida</taxon>
        <taxon>eudicotyledons</taxon>
        <taxon>Gunneridae</taxon>
        <taxon>Pentapetalae</taxon>
        <taxon>Caryophyllales</taxon>
        <taxon>Nepenthaceae</taxon>
        <taxon>Nepenthes</taxon>
    </lineage>
</organism>
<dbReference type="SUPFAM" id="SSF47769">
    <property type="entry name" value="SAM/Pointed domain"/>
    <property type="match status" value="1"/>
</dbReference>
<dbReference type="SMART" id="SM00454">
    <property type="entry name" value="SAM"/>
    <property type="match status" value="1"/>
</dbReference>
<protein>
    <recommendedName>
        <fullName evidence="2">SAM domain-containing protein</fullName>
    </recommendedName>
</protein>
<dbReference type="EMBL" id="BSYO01000015">
    <property type="protein sequence ID" value="GMH15356.1"/>
    <property type="molecule type" value="Genomic_DNA"/>
</dbReference>
<dbReference type="InterPro" id="IPR001660">
    <property type="entry name" value="SAM"/>
</dbReference>
<keyword evidence="1" id="KW-0677">Repeat</keyword>
<evidence type="ECO:0000313" key="4">
    <source>
        <dbReference type="Proteomes" id="UP001279734"/>
    </source>
</evidence>
<dbReference type="Proteomes" id="UP001279734">
    <property type="component" value="Unassembled WGS sequence"/>
</dbReference>
<dbReference type="AlphaFoldDB" id="A0AAD3SRK9"/>
<keyword evidence="4" id="KW-1185">Reference proteome</keyword>
<accession>A0AAD3SRK9</accession>
<dbReference type="Pfam" id="PF00536">
    <property type="entry name" value="SAM_1"/>
    <property type="match status" value="1"/>
</dbReference>
<proteinExistence type="predicted"/>
<name>A0AAD3SRK9_NEPGR</name>
<evidence type="ECO:0000256" key="1">
    <source>
        <dbReference type="ARBA" id="ARBA00022737"/>
    </source>
</evidence>
<dbReference type="Gene3D" id="1.10.150.50">
    <property type="entry name" value="Transcription Factor, Ets-1"/>
    <property type="match status" value="1"/>
</dbReference>
<evidence type="ECO:0000259" key="2">
    <source>
        <dbReference type="PROSITE" id="PS50105"/>
    </source>
</evidence>
<gene>
    <name evidence="3" type="ORF">Nepgr_017197</name>
</gene>
<dbReference type="PROSITE" id="PS50105">
    <property type="entry name" value="SAM_DOMAIN"/>
    <property type="match status" value="1"/>
</dbReference>
<feature type="domain" description="SAM" evidence="2">
    <location>
        <begin position="151"/>
        <end position="191"/>
    </location>
</feature>